<protein>
    <submittedName>
        <fullName evidence="2">Alpha/beta hydrolase</fullName>
    </submittedName>
</protein>
<dbReference type="SUPFAM" id="SSF53474">
    <property type="entry name" value="alpha/beta-Hydrolases"/>
    <property type="match status" value="1"/>
</dbReference>
<feature type="domain" description="AB hydrolase-1" evidence="1">
    <location>
        <begin position="76"/>
        <end position="314"/>
    </location>
</feature>
<keyword evidence="2" id="KW-0378">Hydrolase</keyword>
<dbReference type="PANTHER" id="PTHR43689:SF8">
    <property type="entry name" value="ALPHA_BETA-HYDROLASES SUPERFAMILY PROTEIN"/>
    <property type="match status" value="1"/>
</dbReference>
<proteinExistence type="predicted"/>
<name>A0A9E7ZNI1_9HYPH</name>
<sequence length="331" mass="35128">MRNAPGRGRLGQERRSGRFPRVLVLVLCLAFGLGLYGEWLGQQASSAYPPRGQFHQLPNGRLHYRDIRPEGASLGTVVLVHGAWSGHADLFSALAPALRDHRVIAVDRPGEGWSERLGDSQMASPAKQAEAIMQLLDAVAPERFVLVAHSLGAPLSAHIALERPARVKGLVLLGAVTHPWLSSLKHGTAPVTSTWLGPIFNRVVSIPLTKLLMGAGASFAFAPDAVPPGYADAAELPLLLRAQTFRDNAQDIVAADAFLVGQAPRYKDLKVPVVAIAGDHDAVISPATHSAAMVRAAPLGSLILLPGVGHMPHHAAADIITRAIRTLAARP</sequence>
<dbReference type="PRINTS" id="PR00412">
    <property type="entry name" value="EPOXHYDRLASE"/>
</dbReference>
<dbReference type="InterPro" id="IPR029058">
    <property type="entry name" value="AB_hydrolase_fold"/>
</dbReference>
<dbReference type="PANTHER" id="PTHR43689">
    <property type="entry name" value="HYDROLASE"/>
    <property type="match status" value="1"/>
</dbReference>
<dbReference type="GO" id="GO:0016787">
    <property type="term" value="F:hydrolase activity"/>
    <property type="evidence" value="ECO:0007669"/>
    <property type="project" value="UniProtKB-KW"/>
</dbReference>
<dbReference type="AlphaFoldDB" id="A0A9E7ZNI1"/>
<organism evidence="2">
    <name type="scientific">Bosea sp. NBC_00436</name>
    <dbReference type="NCBI Taxonomy" id="2969620"/>
    <lineage>
        <taxon>Bacteria</taxon>
        <taxon>Pseudomonadati</taxon>
        <taxon>Pseudomonadota</taxon>
        <taxon>Alphaproteobacteria</taxon>
        <taxon>Hyphomicrobiales</taxon>
        <taxon>Boseaceae</taxon>
        <taxon>Bosea</taxon>
    </lineage>
</organism>
<reference evidence="2" key="1">
    <citation type="submission" date="2022-08" db="EMBL/GenBank/DDBJ databases">
        <title>Complete Genome Sequences of 2 Bosea sp. soil isolates.</title>
        <authorList>
            <person name="Alvarez Arevalo M."/>
            <person name="Sterndorff E.B."/>
            <person name="Faurdal D."/>
            <person name="Joergensen T.S."/>
            <person name="Weber T."/>
        </authorList>
    </citation>
    <scope>NUCLEOTIDE SEQUENCE</scope>
    <source>
        <strain evidence="2">NBC_00436</strain>
    </source>
</reference>
<dbReference type="PRINTS" id="PR00111">
    <property type="entry name" value="ABHYDROLASE"/>
</dbReference>
<dbReference type="EMBL" id="CP102774">
    <property type="protein sequence ID" value="UZF87274.1"/>
    <property type="molecule type" value="Genomic_DNA"/>
</dbReference>
<dbReference type="Gene3D" id="3.40.50.1820">
    <property type="entry name" value="alpha/beta hydrolase"/>
    <property type="match status" value="1"/>
</dbReference>
<dbReference type="InterPro" id="IPR000073">
    <property type="entry name" value="AB_hydrolase_1"/>
</dbReference>
<evidence type="ECO:0000313" key="2">
    <source>
        <dbReference type="EMBL" id="UZF87274.1"/>
    </source>
</evidence>
<dbReference type="InterPro" id="IPR000639">
    <property type="entry name" value="Epox_hydrolase-like"/>
</dbReference>
<dbReference type="Pfam" id="PF00561">
    <property type="entry name" value="Abhydrolase_1"/>
    <property type="match status" value="1"/>
</dbReference>
<accession>A0A9E7ZNI1</accession>
<gene>
    <name evidence="2" type="ORF">NWE54_00275</name>
</gene>
<evidence type="ECO:0000259" key="1">
    <source>
        <dbReference type="Pfam" id="PF00561"/>
    </source>
</evidence>